<accession>A0A5R8N980</accession>
<name>A0A5R8N980_9NOCA</name>
<dbReference type="GO" id="GO:0006355">
    <property type="term" value="P:regulation of DNA-templated transcription"/>
    <property type="evidence" value="ECO:0007669"/>
    <property type="project" value="InterPro"/>
</dbReference>
<gene>
    <name evidence="2" type="ORF">FEK34_29675</name>
</gene>
<dbReference type="Proteomes" id="UP000306378">
    <property type="component" value="Unassembled WGS sequence"/>
</dbReference>
<evidence type="ECO:0000313" key="2">
    <source>
        <dbReference type="EMBL" id="TLF72053.1"/>
    </source>
</evidence>
<dbReference type="AlphaFoldDB" id="A0A5R8N980"/>
<dbReference type="EMBL" id="VBUT01000021">
    <property type="protein sequence ID" value="TLF72053.1"/>
    <property type="molecule type" value="Genomic_DNA"/>
</dbReference>
<dbReference type="PRINTS" id="PR00038">
    <property type="entry name" value="HTHLUXR"/>
</dbReference>
<proteinExistence type="predicted"/>
<dbReference type="SMART" id="SM00421">
    <property type="entry name" value="HTH_LUXR"/>
    <property type="match status" value="1"/>
</dbReference>
<dbReference type="GO" id="GO:0003677">
    <property type="term" value="F:DNA binding"/>
    <property type="evidence" value="ECO:0007669"/>
    <property type="project" value="UniProtKB-KW"/>
</dbReference>
<feature type="domain" description="HTH luxR-type" evidence="1">
    <location>
        <begin position="5"/>
        <end position="62"/>
    </location>
</feature>
<dbReference type="SUPFAM" id="SSF46894">
    <property type="entry name" value="C-terminal effector domain of the bipartite response regulators"/>
    <property type="match status" value="1"/>
</dbReference>
<dbReference type="InterPro" id="IPR036388">
    <property type="entry name" value="WH-like_DNA-bd_sf"/>
</dbReference>
<dbReference type="Pfam" id="PF00196">
    <property type="entry name" value="GerE"/>
    <property type="match status" value="1"/>
</dbReference>
<evidence type="ECO:0000313" key="3">
    <source>
        <dbReference type="Proteomes" id="UP000306378"/>
    </source>
</evidence>
<comment type="caution">
    <text evidence="2">The sequence shown here is derived from an EMBL/GenBank/DDBJ whole genome shotgun (WGS) entry which is preliminary data.</text>
</comment>
<dbReference type="Gene3D" id="1.10.10.10">
    <property type="entry name" value="Winged helix-like DNA-binding domain superfamily/Winged helix DNA-binding domain"/>
    <property type="match status" value="1"/>
</dbReference>
<protein>
    <submittedName>
        <fullName evidence="2">DNA-binding response regulator</fullName>
    </submittedName>
</protein>
<reference evidence="2 3" key="1">
    <citation type="submission" date="2019-05" db="EMBL/GenBank/DDBJ databases">
        <title>Genomes sequences of two Nocardia cyriacigeorgica environmental isolates, type strains Nocardia asteroides ATCC 19247 and Nocardia cyriacigeorgica DSM 44484.</title>
        <authorList>
            <person name="Vautrin F."/>
            <person name="Bergeron E."/>
            <person name="Dubost A."/>
            <person name="Abrouk D."/>
            <person name="Rodriguez Nava V."/>
            <person name="Pujic P."/>
        </authorList>
    </citation>
    <scope>NUCLEOTIDE SEQUENCE [LARGE SCALE GENOMIC DNA]</scope>
    <source>
        <strain evidence="2 3">EML 446</strain>
    </source>
</reference>
<keyword evidence="2" id="KW-0238">DNA-binding</keyword>
<dbReference type="InterPro" id="IPR016032">
    <property type="entry name" value="Sig_transdc_resp-reg_C-effctor"/>
</dbReference>
<sequence length="78" mass="8539">MNWADPRLSGRERQVLVAWLLGDSKGAASRELYVSSSTVMTHIARIRDKYAAVGRPAPTKAALLARALQDGLVTLDQF</sequence>
<dbReference type="InterPro" id="IPR000792">
    <property type="entry name" value="Tscrpt_reg_LuxR_C"/>
</dbReference>
<organism evidence="2 3">
    <name type="scientific">Nocardia cyriacigeorgica</name>
    <dbReference type="NCBI Taxonomy" id="135487"/>
    <lineage>
        <taxon>Bacteria</taxon>
        <taxon>Bacillati</taxon>
        <taxon>Actinomycetota</taxon>
        <taxon>Actinomycetes</taxon>
        <taxon>Mycobacteriales</taxon>
        <taxon>Nocardiaceae</taxon>
        <taxon>Nocardia</taxon>
    </lineage>
</organism>
<evidence type="ECO:0000259" key="1">
    <source>
        <dbReference type="SMART" id="SM00421"/>
    </source>
</evidence>